<dbReference type="EMBL" id="WHJC01000099">
    <property type="protein sequence ID" value="MPQ43725.1"/>
    <property type="molecule type" value="Genomic_DNA"/>
</dbReference>
<name>A0A6I1MK08_9CLOT</name>
<reference evidence="2 3" key="1">
    <citation type="submission" date="2019-10" db="EMBL/GenBank/DDBJ databases">
        <title>The Genome Sequence of Clostridium tarantellae Isolated from Fish Brain.</title>
        <authorList>
            <person name="Bano L."/>
            <person name="Kiel M."/>
            <person name="Sales G."/>
            <person name="Doxey A.C."/>
            <person name="Mansfield M.J."/>
            <person name="Schiavone M."/>
            <person name="Rossetto O."/>
            <person name="Pirazzini M."/>
            <person name="Dobrindt U."/>
            <person name="Montecucco C."/>
        </authorList>
    </citation>
    <scope>NUCLEOTIDE SEQUENCE [LARGE SCALE GENOMIC DNA]</scope>
    <source>
        <strain evidence="2 3">DSM 3997</strain>
    </source>
</reference>
<protein>
    <submittedName>
        <fullName evidence="2">ATP-binding protein</fullName>
    </submittedName>
</protein>
<sequence length="382" mass="43683">MDSKKLLNLIKRNEGEKLDFKEKLELVTEGNKKEFVKDVCAIANSRGGRGYIIIGIQDRTKKIIGVTDNFYLSEEKLQQVVTSRTEPPIPIALNEVLLDNKKILVVTIYNGYQKPYQVRESGAFYIRRGSTTDIMRKIELISAFQQGLNFNIEVFPIVKSSADIFDEDLLKEYFQCKSIKLNDENKTFLLNTSNITVIDEIDGTVMCTLGGLLVFAENNSIYLPHNMIKIVNKSNKDKVTVIQGTLISMINRTEKLLIEELPHNYPVYAVIEAVKNAVLYRDYSQCNKIIEIIISRKSLIVSSPGQMIKRYQNSYVNYARRNMWIYEKLITLDKKQRFLKSGTGIVKFKKAFKGIGKVKVIDSKEENCVKVIMPGLYAISNM</sequence>
<evidence type="ECO:0000259" key="1">
    <source>
        <dbReference type="Pfam" id="PF04326"/>
    </source>
</evidence>
<keyword evidence="2" id="KW-0067">ATP-binding</keyword>
<proteinExistence type="predicted"/>
<dbReference type="PANTHER" id="PTHR30595:SF6">
    <property type="entry name" value="SCHLAFEN ALBA-2 DOMAIN-CONTAINING PROTEIN"/>
    <property type="match status" value="1"/>
</dbReference>
<organism evidence="2 3">
    <name type="scientific">Clostridium tarantellae</name>
    <dbReference type="NCBI Taxonomy" id="39493"/>
    <lineage>
        <taxon>Bacteria</taxon>
        <taxon>Bacillati</taxon>
        <taxon>Bacillota</taxon>
        <taxon>Clostridia</taxon>
        <taxon>Eubacteriales</taxon>
        <taxon>Clostridiaceae</taxon>
        <taxon>Clostridium</taxon>
    </lineage>
</organism>
<keyword evidence="3" id="KW-1185">Reference proteome</keyword>
<dbReference type="RefSeq" id="WP_152889501.1">
    <property type="nucleotide sequence ID" value="NZ_WHJC01000099.1"/>
</dbReference>
<accession>A0A6I1MK08</accession>
<evidence type="ECO:0000313" key="3">
    <source>
        <dbReference type="Proteomes" id="UP000430345"/>
    </source>
</evidence>
<dbReference type="PANTHER" id="PTHR30595">
    <property type="entry name" value="GLPR-RELATED TRANSCRIPTIONAL REPRESSOR"/>
    <property type="match status" value="1"/>
</dbReference>
<feature type="domain" description="Schlafen AlbA-2" evidence="1">
    <location>
        <begin position="14"/>
        <end position="135"/>
    </location>
</feature>
<evidence type="ECO:0000313" key="2">
    <source>
        <dbReference type="EMBL" id="MPQ43725.1"/>
    </source>
</evidence>
<dbReference type="InterPro" id="IPR007421">
    <property type="entry name" value="Schlafen_AlbA_2_dom"/>
</dbReference>
<dbReference type="Proteomes" id="UP000430345">
    <property type="component" value="Unassembled WGS sequence"/>
</dbReference>
<dbReference type="InterPro" id="IPR038461">
    <property type="entry name" value="Schlafen_AlbA_2_dom_sf"/>
</dbReference>
<gene>
    <name evidence="2" type="ORF">GBZ86_08140</name>
</gene>
<dbReference type="Gene3D" id="3.30.950.30">
    <property type="entry name" value="Schlafen, AAA domain"/>
    <property type="match status" value="1"/>
</dbReference>
<dbReference type="InterPro" id="IPR038475">
    <property type="entry name" value="RecG_C_sf"/>
</dbReference>
<dbReference type="AlphaFoldDB" id="A0A6I1MK08"/>
<comment type="caution">
    <text evidence="2">The sequence shown here is derived from an EMBL/GenBank/DDBJ whole genome shotgun (WGS) entry which is preliminary data.</text>
</comment>
<keyword evidence="2" id="KW-0547">Nucleotide-binding</keyword>
<dbReference type="OrthoDB" id="320597at2"/>
<dbReference type="Pfam" id="PF04326">
    <property type="entry name" value="SLFN_AlbA_2"/>
    <property type="match status" value="1"/>
</dbReference>
<dbReference type="GO" id="GO:0005524">
    <property type="term" value="F:ATP binding"/>
    <property type="evidence" value="ECO:0007669"/>
    <property type="project" value="UniProtKB-KW"/>
</dbReference>
<dbReference type="Gene3D" id="3.30.565.60">
    <property type="match status" value="1"/>
</dbReference>